<feature type="compositionally biased region" description="Basic and acidic residues" evidence="6">
    <location>
        <begin position="402"/>
        <end position="412"/>
    </location>
</feature>
<dbReference type="Pfam" id="PF03631">
    <property type="entry name" value="Virul_fac_BrkB"/>
    <property type="match status" value="1"/>
</dbReference>
<evidence type="ECO:0000256" key="3">
    <source>
        <dbReference type="ARBA" id="ARBA00022692"/>
    </source>
</evidence>
<feature type="transmembrane region" description="Helical" evidence="7">
    <location>
        <begin position="198"/>
        <end position="217"/>
    </location>
</feature>
<dbReference type="EMBL" id="JACHMC010000001">
    <property type="protein sequence ID" value="MBB4882000.1"/>
    <property type="molecule type" value="Genomic_DNA"/>
</dbReference>
<keyword evidence="5 7" id="KW-0472">Membrane</keyword>
<feature type="transmembrane region" description="Helical" evidence="7">
    <location>
        <begin position="41"/>
        <end position="67"/>
    </location>
</feature>
<accession>A0A4Y8X3B2</accession>
<keyword evidence="4 7" id="KW-1133">Transmembrane helix</keyword>
<dbReference type="Proteomes" id="UP000560081">
    <property type="component" value="Unassembled WGS sequence"/>
</dbReference>
<name>A0A4Y8X3B2_9MICC</name>
<dbReference type="AlphaFoldDB" id="A0A4Y8X3B2"/>
<proteinExistence type="predicted"/>
<dbReference type="PANTHER" id="PTHR30213:SF0">
    <property type="entry name" value="UPF0761 MEMBRANE PROTEIN YIHY"/>
    <property type="match status" value="1"/>
</dbReference>
<evidence type="ECO:0000256" key="4">
    <source>
        <dbReference type="ARBA" id="ARBA00022989"/>
    </source>
</evidence>
<evidence type="ECO:0000313" key="9">
    <source>
        <dbReference type="Proteomes" id="UP000560081"/>
    </source>
</evidence>
<feature type="region of interest" description="Disordered" evidence="6">
    <location>
        <begin position="355"/>
        <end position="412"/>
    </location>
</feature>
<feature type="transmembrane region" description="Helical" evidence="7">
    <location>
        <begin position="264"/>
        <end position="287"/>
    </location>
</feature>
<evidence type="ECO:0000256" key="2">
    <source>
        <dbReference type="ARBA" id="ARBA00022475"/>
    </source>
</evidence>
<keyword evidence="9" id="KW-1185">Reference proteome</keyword>
<dbReference type="OrthoDB" id="9781030at2"/>
<protein>
    <submittedName>
        <fullName evidence="8">Membrane protein</fullName>
    </submittedName>
</protein>
<feature type="transmembrane region" description="Helical" evidence="7">
    <location>
        <begin position="229"/>
        <end position="252"/>
    </location>
</feature>
<evidence type="ECO:0000313" key="8">
    <source>
        <dbReference type="EMBL" id="MBB4882000.1"/>
    </source>
</evidence>
<feature type="transmembrane region" description="Helical" evidence="7">
    <location>
        <begin position="111"/>
        <end position="131"/>
    </location>
</feature>
<organism evidence="8 9">
    <name type="scientific">Micrococcus flavus</name>
    <dbReference type="NCBI Taxonomy" id="384602"/>
    <lineage>
        <taxon>Bacteria</taxon>
        <taxon>Bacillati</taxon>
        <taxon>Actinomycetota</taxon>
        <taxon>Actinomycetes</taxon>
        <taxon>Micrococcales</taxon>
        <taxon>Micrococcaceae</taxon>
        <taxon>Micrococcus</taxon>
    </lineage>
</organism>
<evidence type="ECO:0000256" key="7">
    <source>
        <dbReference type="SAM" id="Phobius"/>
    </source>
</evidence>
<comment type="caution">
    <text evidence="8">The sequence shown here is derived from an EMBL/GenBank/DDBJ whole genome shotgun (WGS) entry which is preliminary data.</text>
</comment>
<dbReference type="RefSeq" id="WP_135029837.1">
    <property type="nucleotide sequence ID" value="NZ_BMLA01000003.1"/>
</dbReference>
<feature type="transmembrane region" description="Helical" evidence="7">
    <location>
        <begin position="152"/>
        <end position="174"/>
    </location>
</feature>
<gene>
    <name evidence="8" type="ORF">BJ976_000351</name>
</gene>
<dbReference type="InterPro" id="IPR017039">
    <property type="entry name" value="Virul_fac_BrkB"/>
</dbReference>
<keyword evidence="2" id="KW-1003">Cell membrane</keyword>
<dbReference type="PANTHER" id="PTHR30213">
    <property type="entry name" value="INNER MEMBRANE PROTEIN YHJD"/>
    <property type="match status" value="1"/>
</dbReference>
<evidence type="ECO:0000256" key="5">
    <source>
        <dbReference type="ARBA" id="ARBA00023136"/>
    </source>
</evidence>
<dbReference type="GO" id="GO:0005886">
    <property type="term" value="C:plasma membrane"/>
    <property type="evidence" value="ECO:0007669"/>
    <property type="project" value="UniProtKB-SubCell"/>
</dbReference>
<sequence>MSTAAPPPPGRRGPLRTWERPRPSLLYVLGRTWNRLLDIQVWDVAAAMTFFGALSLLPTLIALVSLVSLLGLRQTTVDAAAGLASEVWPALSSDAVRDWILGLGASATGPLALTLGALGAVFSASGAVGAFHRAMHRIYDTREGRTLLRFRLVLFVETLALMLGLVLVIVLVVLGGDLSARLGEAVGLAEQTVRTWNLVKWPVILVLIMLAVTLAYRRGPNVRPPRYRPLSLGAVSVVVMLFAATLVLGWITDRFGELEIVGRINSAIGILALGWLACIVMMAGAALDAEVLRARQLAVGADAADELQLATRHTGMLEELDRTQRRYRRLGHLVTEAARSGEPLTARRTPLLAEEGTLFSVDAPRRSPADLTSGTPFHAAPEHEEARLGRTRVDPDAAPDGPRPDTEHEIGR</sequence>
<keyword evidence="3 7" id="KW-0812">Transmembrane</keyword>
<feature type="compositionally biased region" description="Basic and acidic residues" evidence="6">
    <location>
        <begin position="380"/>
        <end position="395"/>
    </location>
</feature>
<reference evidence="8 9" key="1">
    <citation type="submission" date="2020-08" db="EMBL/GenBank/DDBJ databases">
        <title>Sequencing the genomes of 1000 actinobacteria strains.</title>
        <authorList>
            <person name="Klenk H.-P."/>
        </authorList>
    </citation>
    <scope>NUCLEOTIDE SEQUENCE [LARGE SCALE GENOMIC DNA]</scope>
    <source>
        <strain evidence="8 9">DSM 19079</strain>
    </source>
</reference>
<evidence type="ECO:0000256" key="6">
    <source>
        <dbReference type="SAM" id="MobiDB-lite"/>
    </source>
</evidence>
<evidence type="ECO:0000256" key="1">
    <source>
        <dbReference type="ARBA" id="ARBA00004651"/>
    </source>
</evidence>
<comment type="subcellular location">
    <subcellularLocation>
        <location evidence="1">Cell membrane</location>
        <topology evidence="1">Multi-pass membrane protein</topology>
    </subcellularLocation>
</comment>